<dbReference type="eggNOG" id="arCOG12358">
    <property type="taxonomic scope" value="Archaea"/>
</dbReference>
<dbReference type="GeneID" id="14308777"/>
<dbReference type="EMBL" id="CP003167">
    <property type="protein sequence ID" value="AGB01190.1"/>
    <property type="molecule type" value="Genomic_DNA"/>
</dbReference>
<feature type="transmembrane region" description="Helical" evidence="1">
    <location>
        <begin position="53"/>
        <end position="71"/>
    </location>
</feature>
<reference evidence="2 3" key="2">
    <citation type="journal article" date="2014" name="Genome Announc.">
        <title>Complete Genome Sequence of Methanoregula formicica SMSPT, a Mesophilic Hydrogenotrophic Methanogen Isolated from a Methanogenic Upflow Anaerobic Sludge Blanket Reactor.</title>
        <authorList>
            <person name="Yamamoto K."/>
            <person name="Tamaki H."/>
            <person name="Cadillo-Quiroz H."/>
            <person name="Imachi H."/>
            <person name="Kyrpides N."/>
            <person name="Woyke T."/>
            <person name="Goodwin L."/>
            <person name="Zinder S.H."/>
            <person name="Kamagata Y."/>
            <person name="Liu W.T."/>
        </authorList>
    </citation>
    <scope>NUCLEOTIDE SEQUENCE [LARGE SCALE GENOMIC DNA]</scope>
    <source>
        <strain evidence="3">DSM 22288 / NBRC 105244 / SMSP</strain>
    </source>
</reference>
<reference evidence="3" key="1">
    <citation type="submission" date="2011-12" db="EMBL/GenBank/DDBJ databases">
        <title>Complete sequence of Methanoregula formicicum SMSP.</title>
        <authorList>
            <person name="Lucas S."/>
            <person name="Han J."/>
            <person name="Lapidus A."/>
            <person name="Cheng J.-F."/>
            <person name="Goodwin L."/>
            <person name="Pitluck S."/>
            <person name="Peters L."/>
            <person name="Ovchinnikova G."/>
            <person name="Teshima H."/>
            <person name="Detter J.C."/>
            <person name="Han C."/>
            <person name="Tapia R."/>
            <person name="Land M."/>
            <person name="Hauser L."/>
            <person name="Kyrpides N."/>
            <person name="Ivanova N."/>
            <person name="Pagani I."/>
            <person name="Imachi H."/>
            <person name="Tamaki H."/>
            <person name="Sekiguchi Y."/>
            <person name="Kamagata Y."/>
            <person name="Cadillo-Quiroz H."/>
            <person name="Zinder S."/>
            <person name="Liu W.-T."/>
            <person name="Woyke T."/>
        </authorList>
    </citation>
    <scope>NUCLEOTIDE SEQUENCE [LARGE SCALE GENOMIC DNA]</scope>
    <source>
        <strain evidence="3">DSM 22288 / NBRC 105244 / SMSP</strain>
    </source>
</reference>
<accession>L0HB25</accession>
<feature type="transmembrane region" description="Helical" evidence="1">
    <location>
        <begin position="167"/>
        <end position="190"/>
    </location>
</feature>
<keyword evidence="1" id="KW-0812">Transmembrane</keyword>
<gene>
    <name evidence="2" type="ordered locus">Metfor_0104</name>
</gene>
<dbReference type="STRING" id="593750.Metfor_0104"/>
<keyword evidence="3" id="KW-1185">Reference proteome</keyword>
<dbReference type="Proteomes" id="UP000010824">
    <property type="component" value="Chromosome"/>
</dbReference>
<proteinExistence type="predicted"/>
<evidence type="ECO:0000313" key="3">
    <source>
        <dbReference type="Proteomes" id="UP000010824"/>
    </source>
</evidence>
<dbReference type="AlphaFoldDB" id="L0HB25"/>
<keyword evidence="1" id="KW-1133">Transmembrane helix</keyword>
<feature type="transmembrane region" description="Helical" evidence="1">
    <location>
        <begin position="83"/>
        <end position="106"/>
    </location>
</feature>
<dbReference type="RefSeq" id="WP_015284154.1">
    <property type="nucleotide sequence ID" value="NC_019943.1"/>
</dbReference>
<protein>
    <submittedName>
        <fullName evidence="2">Uncharacterized protein</fullName>
    </submittedName>
</protein>
<dbReference type="KEGG" id="mfo:Metfor_0104"/>
<sequence length="307" mass="33558" precursor="true">MKMKPSLKDLSLPAILLWGSLGGVCSAAAYYLLQEIWDRFFPNAIEFFPYHDAQAIVLFTLLFAILGYIAGDLFSTGKNTRESIIGLVSGIGTALVFMAIIAFQTIMLDAGDLSDLPFVLFAGILFGSVALQLAGAWFHQPKYLAPPNEKKNRSPSTVVKRLCNYRLLFLAVLIIPPSLLYFGMSTGVIAKELSCCAPIISDSVDVTRTSPDSIRIVMIPDARIKHDSAPTVKIYLDEKDVSNQSIIQGSGFNVKITPSDGLQFQKKASVTLQGRDVSGNETVPIHLQIIVTYPDTGLRVVISDREI</sequence>
<keyword evidence="1" id="KW-0472">Membrane</keyword>
<evidence type="ECO:0000256" key="1">
    <source>
        <dbReference type="SAM" id="Phobius"/>
    </source>
</evidence>
<evidence type="ECO:0000313" key="2">
    <source>
        <dbReference type="EMBL" id="AGB01190.1"/>
    </source>
</evidence>
<dbReference type="HOGENOM" id="CLU_851564_0_0_2"/>
<organism evidence="2 3">
    <name type="scientific">Methanoregula formicica (strain DSM 22288 / NBRC 105244 / SMSP)</name>
    <dbReference type="NCBI Taxonomy" id="593750"/>
    <lineage>
        <taxon>Archaea</taxon>
        <taxon>Methanobacteriati</taxon>
        <taxon>Methanobacteriota</taxon>
        <taxon>Stenosarchaea group</taxon>
        <taxon>Methanomicrobia</taxon>
        <taxon>Methanomicrobiales</taxon>
        <taxon>Methanoregulaceae</taxon>
        <taxon>Methanoregula</taxon>
    </lineage>
</organism>
<feature type="transmembrane region" description="Helical" evidence="1">
    <location>
        <begin position="118"/>
        <end position="138"/>
    </location>
</feature>
<name>L0HB25_METFS</name>
<dbReference type="InParanoid" id="L0HB25"/>